<evidence type="ECO:0000313" key="2">
    <source>
        <dbReference type="Proteomes" id="UP000515125"/>
    </source>
</evidence>
<gene>
    <name evidence="3" type="primary">LOC34621679</name>
</gene>
<dbReference type="RefSeq" id="XP_022587574.2">
    <property type="nucleotide sequence ID" value="XM_022734877.2"/>
</dbReference>
<evidence type="ECO:0000256" key="1">
    <source>
        <dbReference type="SAM" id="MobiDB-lite"/>
    </source>
</evidence>
<name>A0A6P5WEU3_9EIME</name>
<sequence>MATVAAANPGSVEGSPSAGASATGREGYPGSSGAGEGPQMQQQVPLMVQQQLAAQGITHGYPGMLEAGGPVDATQAQIAAFANQTAMYGPYGSPYALNMPPPPTGGPYYPGMMNQFALPSVESFSLPGPAYYDPYGMINPAACVAAVPTPENKDVEQPKHIRRKGNKKWFGCC</sequence>
<accession>A0A6P5WEU3</accession>
<evidence type="ECO:0000313" key="3">
    <source>
        <dbReference type="RefSeq" id="XP_022587574.2"/>
    </source>
</evidence>
<proteinExistence type="predicted"/>
<feature type="region of interest" description="Disordered" evidence="1">
    <location>
        <begin position="1"/>
        <end position="42"/>
    </location>
</feature>
<dbReference type="AlphaFoldDB" id="A0A6P5WEU3"/>
<keyword evidence="2" id="KW-1185">Reference proteome</keyword>
<dbReference type="OrthoDB" id="346087at2759"/>
<reference evidence="3" key="1">
    <citation type="submission" date="2025-08" db="UniProtKB">
        <authorList>
            <consortium name="RefSeq"/>
        </authorList>
    </citation>
    <scope>IDENTIFICATION</scope>
</reference>
<dbReference type="Proteomes" id="UP000515125">
    <property type="component" value="Unplaced"/>
</dbReference>
<dbReference type="GeneID" id="34621679"/>
<protein>
    <submittedName>
        <fullName evidence="3">Uncharacterized protein LOC34621679</fullName>
    </submittedName>
</protein>
<organism evidence="2 3">
    <name type="scientific">Cyclospora cayetanensis</name>
    <dbReference type="NCBI Taxonomy" id="88456"/>
    <lineage>
        <taxon>Eukaryota</taxon>
        <taxon>Sar</taxon>
        <taxon>Alveolata</taxon>
        <taxon>Apicomplexa</taxon>
        <taxon>Conoidasida</taxon>
        <taxon>Coccidia</taxon>
        <taxon>Eucoccidiorida</taxon>
        <taxon>Eimeriorina</taxon>
        <taxon>Eimeriidae</taxon>
        <taxon>Cyclospora</taxon>
    </lineage>
</organism>